<gene>
    <name evidence="2" type="ORF">TGPRC2_263840B</name>
</gene>
<name>A0A151HN18_TOXGO</name>
<evidence type="ECO:0000313" key="2">
    <source>
        <dbReference type="EMBL" id="KYK70765.1"/>
    </source>
</evidence>
<sequence>MRGKSGKWHWLGPYWKPPWAPSNKARWPTGPEEWAWSDPTR</sequence>
<dbReference type="VEuPathDB" id="ToxoDB:TGPRC2_263840B"/>
<dbReference type="Proteomes" id="UP000075225">
    <property type="component" value="Unassembled WGS sequence"/>
</dbReference>
<reference evidence="3" key="1">
    <citation type="submission" date="2016-03" db="EMBL/GenBank/DDBJ databases">
        <authorList>
            <person name="Sibley D."/>
            <person name="Venepally P."/>
            <person name="Karamycheva S."/>
            <person name="Hadjithomas M."/>
            <person name="Khan A."/>
            <person name="Brunk B."/>
            <person name="Roos D."/>
            <person name="Caler E."/>
            <person name="Lorenzi H."/>
        </authorList>
    </citation>
    <scope>NUCLEOTIDE SEQUENCE [LARGE SCALE GENOMIC DNA]</scope>
    <source>
        <strain evidence="3">TgCatPRC2</strain>
    </source>
</reference>
<protein>
    <submittedName>
        <fullName evidence="2">Uncharacterized protein</fullName>
    </submittedName>
</protein>
<evidence type="ECO:0000256" key="1">
    <source>
        <dbReference type="SAM" id="MobiDB-lite"/>
    </source>
</evidence>
<evidence type="ECO:0000313" key="3">
    <source>
        <dbReference type="Proteomes" id="UP000075225"/>
    </source>
</evidence>
<proteinExistence type="predicted"/>
<comment type="caution">
    <text evidence="2">The sequence shown here is derived from an EMBL/GenBank/DDBJ whole genome shotgun (WGS) entry which is preliminary data.</text>
</comment>
<dbReference type="AlphaFoldDB" id="A0A151HN18"/>
<accession>A0A151HN18</accession>
<organism evidence="2 3">
    <name type="scientific">Toxoplasma gondii TgCatPRC2</name>
    <dbReference type="NCBI Taxonomy" id="1130821"/>
    <lineage>
        <taxon>Eukaryota</taxon>
        <taxon>Sar</taxon>
        <taxon>Alveolata</taxon>
        <taxon>Apicomplexa</taxon>
        <taxon>Conoidasida</taxon>
        <taxon>Coccidia</taxon>
        <taxon>Eucoccidiorida</taxon>
        <taxon>Eimeriorina</taxon>
        <taxon>Sarcocystidae</taxon>
        <taxon>Toxoplasma</taxon>
    </lineage>
</organism>
<feature type="region of interest" description="Disordered" evidence="1">
    <location>
        <begin position="21"/>
        <end position="41"/>
    </location>
</feature>
<dbReference type="EMBL" id="AHZP02000453">
    <property type="protein sequence ID" value="KYK70765.1"/>
    <property type="molecule type" value="Genomic_DNA"/>
</dbReference>